<dbReference type="NCBIfam" id="TIGR00369">
    <property type="entry name" value="unchar_dom_1"/>
    <property type="match status" value="1"/>
</dbReference>
<evidence type="ECO:0000259" key="2">
    <source>
        <dbReference type="Pfam" id="PF03061"/>
    </source>
</evidence>
<keyword evidence="4" id="KW-1185">Reference proteome</keyword>
<dbReference type="Gene3D" id="3.10.129.10">
    <property type="entry name" value="Hotdog Thioesterase"/>
    <property type="match status" value="1"/>
</dbReference>
<evidence type="ECO:0000256" key="1">
    <source>
        <dbReference type="ARBA" id="ARBA00022801"/>
    </source>
</evidence>
<dbReference type="EMBL" id="SMFQ01000003">
    <property type="protein sequence ID" value="TCJ87508.1"/>
    <property type="molecule type" value="Genomic_DNA"/>
</dbReference>
<dbReference type="GO" id="GO:0061522">
    <property type="term" value="F:1,4-dihydroxy-2-naphthoyl-CoA thioesterase activity"/>
    <property type="evidence" value="ECO:0007669"/>
    <property type="project" value="TreeGrafter"/>
</dbReference>
<evidence type="ECO:0000313" key="4">
    <source>
        <dbReference type="Proteomes" id="UP000294887"/>
    </source>
</evidence>
<dbReference type="Proteomes" id="UP000294887">
    <property type="component" value="Unassembled WGS sequence"/>
</dbReference>
<proteinExistence type="predicted"/>
<dbReference type="InterPro" id="IPR029069">
    <property type="entry name" value="HotDog_dom_sf"/>
</dbReference>
<dbReference type="OrthoDB" id="9805304at2"/>
<accession>A0A4R1F6F9</accession>
<name>A0A4R1F6F9_9GAMM</name>
<dbReference type="InterPro" id="IPR006683">
    <property type="entry name" value="Thioestr_dom"/>
</dbReference>
<dbReference type="Pfam" id="PF03061">
    <property type="entry name" value="4HBT"/>
    <property type="match status" value="1"/>
</dbReference>
<feature type="domain" description="Thioesterase" evidence="2">
    <location>
        <begin position="53"/>
        <end position="128"/>
    </location>
</feature>
<dbReference type="RefSeq" id="WP_131905778.1">
    <property type="nucleotide sequence ID" value="NZ_BAAAFU010000004.1"/>
</dbReference>
<comment type="caution">
    <text evidence="3">The sequence shown here is derived from an EMBL/GenBank/DDBJ whole genome shotgun (WGS) entry which is preliminary data.</text>
</comment>
<dbReference type="GO" id="GO:0005829">
    <property type="term" value="C:cytosol"/>
    <property type="evidence" value="ECO:0007669"/>
    <property type="project" value="TreeGrafter"/>
</dbReference>
<organism evidence="3 4">
    <name type="scientific">Cocleimonas flava</name>
    <dbReference type="NCBI Taxonomy" id="634765"/>
    <lineage>
        <taxon>Bacteria</taxon>
        <taxon>Pseudomonadati</taxon>
        <taxon>Pseudomonadota</taxon>
        <taxon>Gammaproteobacteria</taxon>
        <taxon>Thiotrichales</taxon>
        <taxon>Thiotrichaceae</taxon>
        <taxon>Cocleimonas</taxon>
    </lineage>
</organism>
<dbReference type="AlphaFoldDB" id="A0A4R1F6F9"/>
<sequence>MSKQPSKITLDDFNSLLAEGLPWAAETGIILESVYDGFATMRLPYHDKSTRPGGTISGPHMMMLSDACMYAVVLSMIGEVQLAVTTNFNINFLRKPSESDLIAEGEIIKLGKRLAIMEVSIYSSSDNEIVAHSTGTYSIPPTTR</sequence>
<keyword evidence="1" id="KW-0378">Hydrolase</keyword>
<dbReference type="CDD" id="cd03443">
    <property type="entry name" value="PaaI_thioesterase"/>
    <property type="match status" value="1"/>
</dbReference>
<protein>
    <submittedName>
        <fullName evidence="3">Uncharacterized protein (TIGR00369 family)</fullName>
    </submittedName>
</protein>
<dbReference type="SUPFAM" id="SSF54637">
    <property type="entry name" value="Thioesterase/thiol ester dehydrase-isomerase"/>
    <property type="match status" value="1"/>
</dbReference>
<dbReference type="InterPro" id="IPR003736">
    <property type="entry name" value="PAAI_dom"/>
</dbReference>
<evidence type="ECO:0000313" key="3">
    <source>
        <dbReference type="EMBL" id="TCJ87508.1"/>
    </source>
</evidence>
<dbReference type="PANTHER" id="PTHR43240">
    <property type="entry name" value="1,4-DIHYDROXY-2-NAPHTHOYL-COA THIOESTERASE 1"/>
    <property type="match status" value="1"/>
</dbReference>
<reference evidence="3 4" key="1">
    <citation type="submission" date="2019-03" db="EMBL/GenBank/DDBJ databases">
        <title>Genomic Encyclopedia of Type Strains, Phase IV (KMG-IV): sequencing the most valuable type-strain genomes for metagenomic binning, comparative biology and taxonomic classification.</title>
        <authorList>
            <person name="Goeker M."/>
        </authorList>
    </citation>
    <scope>NUCLEOTIDE SEQUENCE [LARGE SCALE GENOMIC DNA]</scope>
    <source>
        <strain evidence="3 4">DSM 24830</strain>
    </source>
</reference>
<dbReference type="PANTHER" id="PTHR43240:SF10">
    <property type="entry name" value="BLL4964 PROTEIN"/>
    <property type="match status" value="1"/>
</dbReference>
<gene>
    <name evidence="3" type="ORF">EV695_2018</name>
</gene>